<evidence type="ECO:0000256" key="1">
    <source>
        <dbReference type="SAM" id="MobiDB-lite"/>
    </source>
</evidence>
<organism evidence="2 3">
    <name type="scientific">Mucor flavus</name>
    <dbReference type="NCBI Taxonomy" id="439312"/>
    <lineage>
        <taxon>Eukaryota</taxon>
        <taxon>Fungi</taxon>
        <taxon>Fungi incertae sedis</taxon>
        <taxon>Mucoromycota</taxon>
        <taxon>Mucoromycotina</taxon>
        <taxon>Mucoromycetes</taxon>
        <taxon>Mucorales</taxon>
        <taxon>Mucorineae</taxon>
        <taxon>Mucoraceae</taxon>
        <taxon>Mucor</taxon>
    </lineage>
</organism>
<evidence type="ECO:0000313" key="3">
    <source>
        <dbReference type="Proteomes" id="UP001473302"/>
    </source>
</evidence>
<sequence>MMEGETSKTLYKLVEYNNTLYQIPVRNIEQDQVLLLSDVQSLIPKASAFLSDTKLVPFLLDPISYSELTPKRVSVTTDNTIWQVQVPQDNSTDSLVQYSIQMQIKLDQLSEKLERLISLQQQQENSNEETNISVVSNQSSTTEQDISLNELQTEQHDDTEEHGQQQKQQDPPPAFNSPSHEPSSSGGRHEAPPSYETSVLSTITTINAKLCLYESHIANRHKSPRWLSKRQEWIARVPNSIEEVAYQLVQLEMALLWTAVTESWIEERETWLTLVANARSEKHLAGAMINLERHTLVMDDGWAQNRERWMNELLEMLVLPISHV</sequence>
<reference evidence="2 3" key="1">
    <citation type="submission" date="2024-04" db="EMBL/GenBank/DDBJ databases">
        <title>genome sequences of Mucor flavus KT1a and Helicostylum pulchrum KT1b strains isolated from the surface of a dry-aged beef.</title>
        <authorList>
            <person name="Toyotome T."/>
            <person name="Hosono M."/>
            <person name="Torimaru M."/>
            <person name="Fukuda K."/>
            <person name="Mikami N."/>
        </authorList>
    </citation>
    <scope>NUCLEOTIDE SEQUENCE [LARGE SCALE GENOMIC DNA]</scope>
    <source>
        <strain evidence="2 3">KT1a</strain>
    </source>
</reference>
<feature type="compositionally biased region" description="Polar residues" evidence="1">
    <location>
        <begin position="176"/>
        <end position="186"/>
    </location>
</feature>
<feature type="compositionally biased region" description="Basic and acidic residues" evidence="1">
    <location>
        <begin position="154"/>
        <end position="164"/>
    </location>
</feature>
<evidence type="ECO:0000313" key="2">
    <source>
        <dbReference type="EMBL" id="GAA5816757.1"/>
    </source>
</evidence>
<comment type="caution">
    <text evidence="2">The sequence shown here is derived from an EMBL/GenBank/DDBJ whole genome shotgun (WGS) entry which is preliminary data.</text>
</comment>
<name>A0ABP9ZCA1_9FUNG</name>
<accession>A0ABP9ZCA1</accession>
<protein>
    <submittedName>
        <fullName evidence="2">Uncharacterized protein</fullName>
    </submittedName>
</protein>
<feature type="region of interest" description="Disordered" evidence="1">
    <location>
        <begin position="154"/>
        <end position="197"/>
    </location>
</feature>
<keyword evidence="3" id="KW-1185">Reference proteome</keyword>
<dbReference type="EMBL" id="BAABUK010000034">
    <property type="protein sequence ID" value="GAA5816757.1"/>
    <property type="molecule type" value="Genomic_DNA"/>
</dbReference>
<proteinExistence type="predicted"/>
<gene>
    <name evidence="2" type="ORF">MFLAVUS_010289</name>
</gene>
<dbReference type="Proteomes" id="UP001473302">
    <property type="component" value="Unassembled WGS sequence"/>
</dbReference>